<accession>A0A0G4F9V8</accession>
<evidence type="ECO:0000313" key="3">
    <source>
        <dbReference type="Proteomes" id="UP000041254"/>
    </source>
</evidence>
<dbReference type="PhylomeDB" id="A0A0G4F9V8"/>
<dbReference type="Proteomes" id="UP000041254">
    <property type="component" value="Unassembled WGS sequence"/>
</dbReference>
<gene>
    <name evidence="2" type="ORF">Vbra_4321</name>
</gene>
<feature type="region of interest" description="Disordered" evidence="1">
    <location>
        <begin position="57"/>
        <end position="81"/>
    </location>
</feature>
<keyword evidence="3" id="KW-1185">Reference proteome</keyword>
<dbReference type="InParanoid" id="A0A0G4F9V8"/>
<proteinExistence type="predicted"/>
<dbReference type="AlphaFoldDB" id="A0A0G4F9V8"/>
<reference evidence="2 3" key="1">
    <citation type="submission" date="2014-11" db="EMBL/GenBank/DDBJ databases">
        <authorList>
            <person name="Zhu J."/>
            <person name="Qi W."/>
            <person name="Song R."/>
        </authorList>
    </citation>
    <scope>NUCLEOTIDE SEQUENCE [LARGE SCALE GENOMIC DNA]</scope>
</reference>
<dbReference type="EMBL" id="CDMY01000395">
    <property type="protein sequence ID" value="CEM09696.1"/>
    <property type="molecule type" value="Genomic_DNA"/>
</dbReference>
<feature type="compositionally biased region" description="Polar residues" evidence="1">
    <location>
        <begin position="57"/>
        <end position="79"/>
    </location>
</feature>
<evidence type="ECO:0000256" key="1">
    <source>
        <dbReference type="SAM" id="MobiDB-lite"/>
    </source>
</evidence>
<name>A0A0G4F9V8_VITBC</name>
<organism evidence="2 3">
    <name type="scientific">Vitrella brassicaformis (strain CCMP3155)</name>
    <dbReference type="NCBI Taxonomy" id="1169540"/>
    <lineage>
        <taxon>Eukaryota</taxon>
        <taxon>Sar</taxon>
        <taxon>Alveolata</taxon>
        <taxon>Colpodellida</taxon>
        <taxon>Vitrellaceae</taxon>
        <taxon>Vitrella</taxon>
    </lineage>
</organism>
<protein>
    <submittedName>
        <fullName evidence="2">Uncharacterized protein</fullName>
    </submittedName>
</protein>
<sequence>MNQTQANTQITRLSQMDSTQLPTQVVAKVNRQLAAVSDHLAELAHTIETVIAQTTHEGDEPNNSATQSNDGHVQATPTDLSDLPAEPISIIVAASDVNTIGRFKSTARHFTNAVRPIVRSLRLRTAVERAGVGGVVQFDDQLSHGDVMKAMWVVEEGGEGGWREAGGTLRLAEHCGNCQLPVTVGAGDLQTHATKAVSTTHRRGNR</sequence>
<evidence type="ECO:0000313" key="2">
    <source>
        <dbReference type="EMBL" id="CEM09696.1"/>
    </source>
</evidence>
<dbReference type="VEuPathDB" id="CryptoDB:Vbra_4321"/>